<dbReference type="RefSeq" id="WP_006313631.1">
    <property type="nucleotide sequence ID" value="NZ_ARZA01000180.1"/>
</dbReference>
<dbReference type="AlphaFoldDB" id="R1CDL2"/>
<accession>R1CDL2</accession>
<dbReference type="EMBL" id="ARZA01000180">
    <property type="protein sequence ID" value="EOD00380.1"/>
    <property type="molecule type" value="Genomic_DNA"/>
</dbReference>
<sequence length="185" mass="21347">MEKRNLSYRSSVIILAFLFVIINAISGCEQAPSFSKNVKDIEFMLKEKKSEIDYENYVNVKMEPSKILFNKTTEEQVLDNKLCNIVYRVIVENISSENIKINLKLFIPDELSSTIVYGATTLGPRKKDVMLKPGERINIGMVKLIKHLNNLSEKEKELFDNYKDTLYIELLINDKKSYAKISALK</sequence>
<protein>
    <recommendedName>
        <fullName evidence="3">Lipoprotein</fullName>
    </recommendedName>
</protein>
<dbReference type="Proteomes" id="UP000013378">
    <property type="component" value="Unassembled WGS sequence"/>
</dbReference>
<name>R1CDL2_9FIRM</name>
<reference evidence="1 2" key="1">
    <citation type="journal article" date="2015" name="Geomicrobiol. J.">
        <title>Caldisalinibacter kiritimatiensis gen. nov., sp. nov., a moderately thermohalophilic thiosulfate-reducing bacterium from a hypersaline microbial mat.</title>
        <authorList>
            <person name="Ben Hania W."/>
            <person name="Joseph M."/>
            <person name="Fiebig A."/>
            <person name="Bunk B."/>
            <person name="Klenk H.-P."/>
            <person name="Fardeau M.-L."/>
            <person name="Spring S."/>
        </authorList>
    </citation>
    <scope>NUCLEOTIDE SEQUENCE [LARGE SCALE GENOMIC DNA]</scope>
    <source>
        <strain evidence="1 2">L21-TH-D2</strain>
    </source>
</reference>
<organism evidence="1 2">
    <name type="scientific">Caldisalinibacter kiritimatiensis</name>
    <dbReference type="NCBI Taxonomy" id="1304284"/>
    <lineage>
        <taxon>Bacteria</taxon>
        <taxon>Bacillati</taxon>
        <taxon>Bacillota</taxon>
        <taxon>Tissierellia</taxon>
        <taxon>Tissierellales</taxon>
        <taxon>Thermohalobacteraceae</taxon>
        <taxon>Caldisalinibacter</taxon>
    </lineage>
</organism>
<proteinExistence type="predicted"/>
<evidence type="ECO:0000313" key="1">
    <source>
        <dbReference type="EMBL" id="EOD00380.1"/>
    </source>
</evidence>
<evidence type="ECO:0008006" key="3">
    <source>
        <dbReference type="Google" id="ProtNLM"/>
    </source>
</evidence>
<dbReference type="OrthoDB" id="2112138at2"/>
<comment type="caution">
    <text evidence="1">The sequence shown here is derived from an EMBL/GenBank/DDBJ whole genome shotgun (WGS) entry which is preliminary data.</text>
</comment>
<dbReference type="PROSITE" id="PS51257">
    <property type="entry name" value="PROKAR_LIPOPROTEIN"/>
    <property type="match status" value="1"/>
</dbReference>
<dbReference type="eggNOG" id="ENOG50344PG">
    <property type="taxonomic scope" value="Bacteria"/>
</dbReference>
<gene>
    <name evidence="1" type="ORF">L21TH_1571</name>
</gene>
<evidence type="ECO:0000313" key="2">
    <source>
        <dbReference type="Proteomes" id="UP000013378"/>
    </source>
</evidence>
<keyword evidence="2" id="KW-1185">Reference proteome</keyword>